<dbReference type="Pfam" id="PF13377">
    <property type="entry name" value="Peripla_BP_3"/>
    <property type="match status" value="1"/>
</dbReference>
<comment type="caution">
    <text evidence="5">The sequence shown here is derived from an EMBL/GenBank/DDBJ whole genome shotgun (WGS) entry which is preliminary data.</text>
</comment>
<dbReference type="SUPFAM" id="SSF53822">
    <property type="entry name" value="Periplasmic binding protein-like I"/>
    <property type="match status" value="1"/>
</dbReference>
<name>A0A3N0GWP2_9ACTN</name>
<dbReference type="GO" id="GO:0003700">
    <property type="term" value="F:DNA-binding transcription factor activity"/>
    <property type="evidence" value="ECO:0007669"/>
    <property type="project" value="TreeGrafter"/>
</dbReference>
<dbReference type="Gene3D" id="3.40.50.2300">
    <property type="match status" value="2"/>
</dbReference>
<dbReference type="CDD" id="cd01392">
    <property type="entry name" value="HTH_LacI"/>
    <property type="match status" value="1"/>
</dbReference>
<dbReference type="Pfam" id="PF00356">
    <property type="entry name" value="LacI"/>
    <property type="match status" value="1"/>
</dbReference>
<dbReference type="GO" id="GO:0000976">
    <property type="term" value="F:transcription cis-regulatory region binding"/>
    <property type="evidence" value="ECO:0007669"/>
    <property type="project" value="TreeGrafter"/>
</dbReference>
<dbReference type="OrthoDB" id="59108at2"/>
<protein>
    <submittedName>
        <fullName evidence="5">LacI family transcriptional regulator</fullName>
    </submittedName>
</protein>
<keyword evidence="2" id="KW-0238">DNA-binding</keyword>
<dbReference type="CDD" id="cd06279">
    <property type="entry name" value="PBP1_LacI-like"/>
    <property type="match status" value="1"/>
</dbReference>
<dbReference type="EMBL" id="RJSF01000007">
    <property type="protein sequence ID" value="RNM16831.1"/>
    <property type="molecule type" value="Genomic_DNA"/>
</dbReference>
<dbReference type="Proteomes" id="UP000279994">
    <property type="component" value="Unassembled WGS sequence"/>
</dbReference>
<accession>A0A3N0GWP2</accession>
<keyword evidence="3" id="KW-0804">Transcription</keyword>
<evidence type="ECO:0000256" key="3">
    <source>
        <dbReference type="ARBA" id="ARBA00023163"/>
    </source>
</evidence>
<feature type="domain" description="HTH lacI-type" evidence="4">
    <location>
        <begin position="4"/>
        <end position="59"/>
    </location>
</feature>
<proteinExistence type="predicted"/>
<dbReference type="AlphaFoldDB" id="A0A3N0GWP2"/>
<dbReference type="SMART" id="SM00354">
    <property type="entry name" value="HTH_LACI"/>
    <property type="match status" value="1"/>
</dbReference>
<organism evidence="5 6">
    <name type="scientific">Nocardioides pocheonensis</name>
    <dbReference type="NCBI Taxonomy" id="661485"/>
    <lineage>
        <taxon>Bacteria</taxon>
        <taxon>Bacillati</taxon>
        <taxon>Actinomycetota</taxon>
        <taxon>Actinomycetes</taxon>
        <taxon>Propionibacteriales</taxon>
        <taxon>Nocardioidaceae</taxon>
        <taxon>Nocardioides</taxon>
    </lineage>
</organism>
<keyword evidence="6" id="KW-1185">Reference proteome</keyword>
<dbReference type="PANTHER" id="PTHR30146">
    <property type="entry name" value="LACI-RELATED TRANSCRIPTIONAL REPRESSOR"/>
    <property type="match status" value="1"/>
</dbReference>
<dbReference type="InterPro" id="IPR028082">
    <property type="entry name" value="Peripla_BP_I"/>
</dbReference>
<dbReference type="InterPro" id="IPR000843">
    <property type="entry name" value="HTH_LacI"/>
</dbReference>
<evidence type="ECO:0000256" key="1">
    <source>
        <dbReference type="ARBA" id="ARBA00023015"/>
    </source>
</evidence>
<dbReference type="InterPro" id="IPR010982">
    <property type="entry name" value="Lambda_DNA-bd_dom_sf"/>
</dbReference>
<dbReference type="InterPro" id="IPR046335">
    <property type="entry name" value="LacI/GalR-like_sensor"/>
</dbReference>
<evidence type="ECO:0000313" key="6">
    <source>
        <dbReference type="Proteomes" id="UP000279994"/>
    </source>
</evidence>
<dbReference type="SUPFAM" id="SSF47413">
    <property type="entry name" value="lambda repressor-like DNA-binding domains"/>
    <property type="match status" value="1"/>
</dbReference>
<reference evidence="5 6" key="1">
    <citation type="submission" date="2018-11" db="EMBL/GenBank/DDBJ databases">
        <authorList>
            <person name="Li F."/>
        </authorList>
    </citation>
    <scope>NUCLEOTIDE SEQUENCE [LARGE SCALE GENOMIC DNA]</scope>
    <source>
        <strain evidence="5 6">Gsoil 818</strain>
    </source>
</reference>
<evidence type="ECO:0000256" key="2">
    <source>
        <dbReference type="ARBA" id="ARBA00023125"/>
    </source>
</evidence>
<evidence type="ECO:0000313" key="5">
    <source>
        <dbReference type="EMBL" id="RNM16831.1"/>
    </source>
</evidence>
<dbReference type="PANTHER" id="PTHR30146:SF138">
    <property type="entry name" value="TRANSCRIPTIONAL REGULATORY PROTEIN"/>
    <property type="match status" value="1"/>
</dbReference>
<evidence type="ECO:0000259" key="4">
    <source>
        <dbReference type="PROSITE" id="PS50932"/>
    </source>
</evidence>
<keyword evidence="1" id="KW-0805">Transcription regulation</keyword>
<dbReference type="PROSITE" id="PS50932">
    <property type="entry name" value="HTH_LACI_2"/>
    <property type="match status" value="1"/>
</dbReference>
<dbReference type="Gene3D" id="1.10.260.40">
    <property type="entry name" value="lambda repressor-like DNA-binding domains"/>
    <property type="match status" value="1"/>
</dbReference>
<gene>
    <name evidence="5" type="ORF">EFL26_04445</name>
</gene>
<sequence>MGKVTLQSIADRVGVSRMTVSNAFSRPDQLSAQLRERILAAADELGYVGPDPAARALARGRVGSVGMLLNGALSEAFEDQVSAEFVASVADELARRGLALTVLTPPKDEAFVPARDVAIDGALVYTCEPRSAGVEWLSRRGLPVVAVDQDLGDSVPGVRVDDRGGARLAAQHLLELGHRDIGILGLGLRGEDGTLHHSDSFPSRQRMAGWSETLADAGVEPVVALAPYEPRGVAQGVARTLLETSDVTAVLCFSDVFAHGVVLAAEELGRTVPGDLSVVGYDDSPLAAANRPPLTTVRQDITAKGHLAAGMLADLLVGGAAESQLLPATLVVRDSTAAPRA</sequence>